<reference evidence="2" key="1">
    <citation type="submission" date="2020-10" db="EMBL/GenBank/DDBJ databases">
        <authorList>
            <person name="Han B."/>
            <person name="Lu T."/>
            <person name="Zhao Q."/>
            <person name="Huang X."/>
            <person name="Zhao Y."/>
        </authorList>
    </citation>
    <scope>NUCLEOTIDE SEQUENCE</scope>
</reference>
<name>A0A811R1E5_9POAL</name>
<feature type="region of interest" description="Disordered" evidence="1">
    <location>
        <begin position="82"/>
        <end position="105"/>
    </location>
</feature>
<evidence type="ECO:0000313" key="2">
    <source>
        <dbReference type="EMBL" id="CAD6263086.1"/>
    </source>
</evidence>
<proteinExistence type="predicted"/>
<comment type="caution">
    <text evidence="2">The sequence shown here is derived from an EMBL/GenBank/DDBJ whole genome shotgun (WGS) entry which is preliminary data.</text>
</comment>
<gene>
    <name evidence="2" type="ORF">NCGR_LOCUS46407</name>
</gene>
<dbReference type="EMBL" id="CAJGYO010000012">
    <property type="protein sequence ID" value="CAD6263086.1"/>
    <property type="molecule type" value="Genomic_DNA"/>
</dbReference>
<keyword evidence="3" id="KW-1185">Reference proteome</keyword>
<accession>A0A811R1E5</accession>
<evidence type="ECO:0000256" key="1">
    <source>
        <dbReference type="SAM" id="MobiDB-lite"/>
    </source>
</evidence>
<feature type="compositionally biased region" description="Basic and acidic residues" evidence="1">
    <location>
        <begin position="96"/>
        <end position="105"/>
    </location>
</feature>
<dbReference type="AlphaFoldDB" id="A0A811R1E5"/>
<evidence type="ECO:0000313" key="3">
    <source>
        <dbReference type="Proteomes" id="UP000604825"/>
    </source>
</evidence>
<sequence length="105" mass="11293">MLLRSSSMPFLYPFLSSSPSSRRSSLHLRRAFSDGHLPSLHLSSWSTPNDTSSNPSGGLHTELSFSIYKTFDGKGEVVAAPLASSSSSQGLAAQQEHQEEGVIDL</sequence>
<organism evidence="2 3">
    <name type="scientific">Miscanthus lutarioriparius</name>
    <dbReference type="NCBI Taxonomy" id="422564"/>
    <lineage>
        <taxon>Eukaryota</taxon>
        <taxon>Viridiplantae</taxon>
        <taxon>Streptophyta</taxon>
        <taxon>Embryophyta</taxon>
        <taxon>Tracheophyta</taxon>
        <taxon>Spermatophyta</taxon>
        <taxon>Magnoliopsida</taxon>
        <taxon>Liliopsida</taxon>
        <taxon>Poales</taxon>
        <taxon>Poaceae</taxon>
        <taxon>PACMAD clade</taxon>
        <taxon>Panicoideae</taxon>
        <taxon>Andropogonodae</taxon>
        <taxon>Andropogoneae</taxon>
        <taxon>Saccharinae</taxon>
        <taxon>Miscanthus</taxon>
    </lineage>
</organism>
<protein>
    <submittedName>
        <fullName evidence="2">Uncharacterized protein</fullName>
    </submittedName>
</protein>
<feature type="compositionally biased region" description="Low complexity" evidence="1">
    <location>
        <begin position="82"/>
        <end position="95"/>
    </location>
</feature>
<dbReference type="Proteomes" id="UP000604825">
    <property type="component" value="Unassembled WGS sequence"/>
</dbReference>